<dbReference type="GO" id="GO:0009506">
    <property type="term" value="C:plasmodesma"/>
    <property type="evidence" value="ECO:0007669"/>
    <property type="project" value="UniProtKB-ARBA"/>
</dbReference>
<dbReference type="Pfam" id="PF07983">
    <property type="entry name" value="X8"/>
    <property type="match status" value="1"/>
</dbReference>
<feature type="signal peptide" evidence="2">
    <location>
        <begin position="1"/>
        <end position="20"/>
    </location>
</feature>
<reference evidence="4" key="1">
    <citation type="submission" date="2019-10" db="EMBL/GenBank/DDBJ databases">
        <authorList>
            <person name="Zhang R."/>
            <person name="Pan Y."/>
            <person name="Wang J."/>
            <person name="Ma R."/>
            <person name="Yu S."/>
        </authorList>
    </citation>
    <scope>NUCLEOTIDE SEQUENCE</scope>
    <source>
        <strain evidence="4">LA-IB0</strain>
        <tissue evidence="4">Leaf</tissue>
    </source>
</reference>
<proteinExistence type="predicted"/>
<name>A0AAV6WMH5_9LAMI</name>
<evidence type="ECO:0000256" key="1">
    <source>
        <dbReference type="ARBA" id="ARBA00022729"/>
    </source>
</evidence>
<dbReference type="PANTHER" id="PTHR31044">
    <property type="entry name" value="BETA-1,3 GLUCANASE"/>
    <property type="match status" value="1"/>
</dbReference>
<feature type="domain" description="X8" evidence="3">
    <location>
        <begin position="35"/>
        <end position="113"/>
    </location>
</feature>
<dbReference type="SMART" id="SM00768">
    <property type="entry name" value="X8"/>
    <property type="match status" value="1"/>
</dbReference>
<evidence type="ECO:0000259" key="3">
    <source>
        <dbReference type="SMART" id="SM00768"/>
    </source>
</evidence>
<comment type="caution">
    <text evidence="4">The sequence shown here is derived from an EMBL/GenBank/DDBJ whole genome shotgun (WGS) entry which is preliminary data.</text>
</comment>
<gene>
    <name evidence="4" type="ORF">BUALT_Bualt15G0108400</name>
</gene>
<dbReference type="Proteomes" id="UP000826271">
    <property type="component" value="Unassembled WGS sequence"/>
</dbReference>
<organism evidence="4 5">
    <name type="scientific">Buddleja alternifolia</name>
    <dbReference type="NCBI Taxonomy" id="168488"/>
    <lineage>
        <taxon>Eukaryota</taxon>
        <taxon>Viridiplantae</taxon>
        <taxon>Streptophyta</taxon>
        <taxon>Embryophyta</taxon>
        <taxon>Tracheophyta</taxon>
        <taxon>Spermatophyta</taxon>
        <taxon>Magnoliopsida</taxon>
        <taxon>eudicotyledons</taxon>
        <taxon>Gunneridae</taxon>
        <taxon>Pentapetalae</taxon>
        <taxon>asterids</taxon>
        <taxon>lamiids</taxon>
        <taxon>Lamiales</taxon>
        <taxon>Scrophulariaceae</taxon>
        <taxon>Buddlejeae</taxon>
        <taxon>Buddleja</taxon>
    </lineage>
</organism>
<evidence type="ECO:0000313" key="5">
    <source>
        <dbReference type="Proteomes" id="UP000826271"/>
    </source>
</evidence>
<keyword evidence="5" id="KW-1185">Reference proteome</keyword>
<evidence type="ECO:0000256" key="2">
    <source>
        <dbReference type="SAM" id="SignalP"/>
    </source>
</evidence>
<protein>
    <recommendedName>
        <fullName evidence="3">X8 domain-containing protein</fullName>
    </recommendedName>
</protein>
<dbReference type="PANTHER" id="PTHR31044:SF52">
    <property type="entry name" value="OS01G0631500 PROTEIN"/>
    <property type="match status" value="1"/>
</dbReference>
<dbReference type="EMBL" id="WHWC01000015">
    <property type="protein sequence ID" value="KAG8369034.1"/>
    <property type="molecule type" value="Genomic_DNA"/>
</dbReference>
<dbReference type="InterPro" id="IPR044788">
    <property type="entry name" value="X8_dom_prot"/>
</dbReference>
<accession>A0AAV6WMH5</accession>
<dbReference type="AlphaFoldDB" id="A0AAV6WMH5"/>
<dbReference type="InterPro" id="IPR012946">
    <property type="entry name" value="X8"/>
</dbReference>
<evidence type="ECO:0000313" key="4">
    <source>
        <dbReference type="EMBL" id="KAG8369034.1"/>
    </source>
</evidence>
<feature type="chain" id="PRO_5043775862" description="X8 domain-containing protein" evidence="2">
    <location>
        <begin position="21"/>
        <end position="114"/>
    </location>
</feature>
<sequence length="114" mass="12545">MEKNNICLFVICCILVVTYAYDTNSKAFDQKQAGDWCISQEGAPDDKMQAFMIYACGVAYCEPIQAGAPCFDPNTVKSHANYALDIIYRKNGDCNTGIGTKTTVDPSYGNCKYP</sequence>
<keyword evidence="1 2" id="KW-0732">Signal</keyword>